<evidence type="ECO:0000313" key="2">
    <source>
        <dbReference type="EMBL" id="KAK2606601.1"/>
    </source>
</evidence>
<comment type="caution">
    <text evidence="2">The sequence shown here is derived from an EMBL/GenBank/DDBJ whole genome shotgun (WGS) entry which is preliminary data.</text>
</comment>
<feature type="compositionally biased region" description="Basic and acidic residues" evidence="1">
    <location>
        <begin position="9"/>
        <end position="20"/>
    </location>
</feature>
<evidence type="ECO:0000256" key="1">
    <source>
        <dbReference type="SAM" id="MobiDB-lite"/>
    </source>
</evidence>
<sequence length="407" mass="46666">MKTRSAKYAQREKHSSEIESARSSLKKKRKFSAAADLEEEIEHPSKQDYNSVRQALIDIRADSKLIENELESNRRELEGKIRRLKQRESELKGIDDHLRATSGEPPGKDEDDANPGDSMFNRLRSEIHDFATKYFGDQLQQRLTVRVGAGWAERFLQATTPGEETYVDYLHSHRRCPMIIKAFIWRFICGTIFNAAAWSGSEKIRRHVNELQEIFSEFYNSSNASAVQIRRYQKWRKGTACLILQTLETGIVAHADQHLIQLEQHFARSISEVISPFMRSSPDGHGDFLLRIIHHAIEFDREISKQLPRLTWTFSPEPTESPFDYSQDQEMIMQLHPGEKLANKLPSGAKAKVYLVVAPGLTQRGADNSPSTSFDVEHWLKPMEVTCVKPRRQHTFFPGDDASETLG</sequence>
<evidence type="ECO:0000313" key="3">
    <source>
        <dbReference type="Proteomes" id="UP001265746"/>
    </source>
</evidence>
<accession>A0AAD9SED3</accession>
<protein>
    <submittedName>
        <fullName evidence="2">Uncharacterized protein</fullName>
    </submittedName>
</protein>
<dbReference type="Proteomes" id="UP001265746">
    <property type="component" value="Unassembled WGS sequence"/>
</dbReference>
<organism evidence="2 3">
    <name type="scientific">Phomopsis amygdali</name>
    <name type="common">Fusicoccum amygdali</name>
    <dbReference type="NCBI Taxonomy" id="1214568"/>
    <lineage>
        <taxon>Eukaryota</taxon>
        <taxon>Fungi</taxon>
        <taxon>Dikarya</taxon>
        <taxon>Ascomycota</taxon>
        <taxon>Pezizomycotina</taxon>
        <taxon>Sordariomycetes</taxon>
        <taxon>Sordariomycetidae</taxon>
        <taxon>Diaporthales</taxon>
        <taxon>Diaporthaceae</taxon>
        <taxon>Diaporthe</taxon>
    </lineage>
</organism>
<name>A0AAD9SED3_PHOAM</name>
<feature type="region of interest" description="Disordered" evidence="1">
    <location>
        <begin position="1"/>
        <end position="46"/>
    </location>
</feature>
<proteinExistence type="predicted"/>
<dbReference type="EMBL" id="JAUJFL010000003">
    <property type="protein sequence ID" value="KAK2606601.1"/>
    <property type="molecule type" value="Genomic_DNA"/>
</dbReference>
<reference evidence="2" key="1">
    <citation type="submission" date="2023-06" db="EMBL/GenBank/DDBJ databases">
        <authorList>
            <person name="Noh H."/>
        </authorList>
    </citation>
    <scope>NUCLEOTIDE SEQUENCE</scope>
    <source>
        <strain evidence="2">DUCC20226</strain>
    </source>
</reference>
<gene>
    <name evidence="2" type="ORF">N8I77_005338</name>
</gene>
<keyword evidence="3" id="KW-1185">Reference proteome</keyword>
<dbReference type="AlphaFoldDB" id="A0AAD9SED3"/>
<feature type="region of interest" description="Disordered" evidence="1">
    <location>
        <begin position="92"/>
        <end position="117"/>
    </location>
</feature>